<evidence type="ECO:0000313" key="2">
    <source>
        <dbReference type="Proteomes" id="UP000315017"/>
    </source>
</evidence>
<dbReference type="Proteomes" id="UP000315017">
    <property type="component" value="Chromosome"/>
</dbReference>
<name>A0A517YIX8_9BACT</name>
<sequence length="87" mass="9577">MIASSESAAFERGIDSLLQLVLPDKAAQVAGFQVDRDLSARIEELAAKSTEGELTPDERAEYAGYVRANKFIAIFQRQARKFLSDPS</sequence>
<keyword evidence="2" id="KW-1185">Reference proteome</keyword>
<dbReference type="EMBL" id="CP036274">
    <property type="protein sequence ID" value="QDU30180.1"/>
    <property type="molecule type" value="Genomic_DNA"/>
</dbReference>
<accession>A0A517YIX8</accession>
<dbReference type="AlphaFoldDB" id="A0A517YIX8"/>
<protein>
    <submittedName>
        <fullName evidence="1">Uncharacterized protein</fullName>
    </submittedName>
</protein>
<evidence type="ECO:0000313" key="1">
    <source>
        <dbReference type="EMBL" id="QDU30180.1"/>
    </source>
</evidence>
<organism evidence="1 2">
    <name type="scientific">Anatilimnocola aggregata</name>
    <dbReference type="NCBI Taxonomy" id="2528021"/>
    <lineage>
        <taxon>Bacteria</taxon>
        <taxon>Pseudomonadati</taxon>
        <taxon>Planctomycetota</taxon>
        <taxon>Planctomycetia</taxon>
        <taxon>Pirellulales</taxon>
        <taxon>Pirellulaceae</taxon>
        <taxon>Anatilimnocola</taxon>
    </lineage>
</organism>
<reference evidence="1 2" key="1">
    <citation type="submission" date="2019-02" db="EMBL/GenBank/DDBJ databases">
        <title>Deep-cultivation of Planctomycetes and their phenomic and genomic characterization uncovers novel biology.</title>
        <authorList>
            <person name="Wiegand S."/>
            <person name="Jogler M."/>
            <person name="Boedeker C."/>
            <person name="Pinto D."/>
            <person name="Vollmers J."/>
            <person name="Rivas-Marin E."/>
            <person name="Kohn T."/>
            <person name="Peeters S.H."/>
            <person name="Heuer A."/>
            <person name="Rast P."/>
            <person name="Oberbeckmann S."/>
            <person name="Bunk B."/>
            <person name="Jeske O."/>
            <person name="Meyerdierks A."/>
            <person name="Storesund J.E."/>
            <person name="Kallscheuer N."/>
            <person name="Luecker S."/>
            <person name="Lage O.M."/>
            <person name="Pohl T."/>
            <person name="Merkel B.J."/>
            <person name="Hornburger P."/>
            <person name="Mueller R.-W."/>
            <person name="Bruemmer F."/>
            <person name="Labrenz M."/>
            <person name="Spormann A.M."/>
            <person name="Op den Camp H."/>
            <person name="Overmann J."/>
            <person name="Amann R."/>
            <person name="Jetten M.S.M."/>
            <person name="Mascher T."/>
            <person name="Medema M.H."/>
            <person name="Devos D.P."/>
            <person name="Kaster A.-K."/>
            <person name="Ovreas L."/>
            <person name="Rohde M."/>
            <person name="Galperin M.Y."/>
            <person name="Jogler C."/>
        </authorList>
    </citation>
    <scope>NUCLEOTIDE SEQUENCE [LARGE SCALE GENOMIC DNA]</scope>
    <source>
        <strain evidence="1 2">ETA_A8</strain>
    </source>
</reference>
<proteinExistence type="predicted"/>
<gene>
    <name evidence="1" type="ORF">ETAA8_52990</name>
</gene>
<dbReference type="OrthoDB" id="291335at2"/>
<dbReference type="KEGG" id="aagg:ETAA8_52990"/>
<dbReference type="RefSeq" id="WP_145095234.1">
    <property type="nucleotide sequence ID" value="NZ_CP036274.1"/>
</dbReference>